<reference evidence="2" key="1">
    <citation type="submission" date="2018-11" db="EMBL/GenBank/DDBJ databases">
        <authorList>
            <consortium name="Pathogen Informatics"/>
        </authorList>
    </citation>
    <scope>NUCLEOTIDE SEQUENCE</scope>
</reference>
<dbReference type="AlphaFoldDB" id="A0A3S4ZMN9"/>
<feature type="compositionally biased region" description="Polar residues" evidence="1">
    <location>
        <begin position="34"/>
        <end position="50"/>
    </location>
</feature>
<evidence type="ECO:0000313" key="3">
    <source>
        <dbReference type="Proteomes" id="UP000784294"/>
    </source>
</evidence>
<feature type="region of interest" description="Disordered" evidence="1">
    <location>
        <begin position="23"/>
        <end position="50"/>
    </location>
</feature>
<proteinExistence type="predicted"/>
<evidence type="ECO:0000313" key="2">
    <source>
        <dbReference type="EMBL" id="VEL07234.1"/>
    </source>
</evidence>
<comment type="caution">
    <text evidence="2">The sequence shown here is derived from an EMBL/GenBank/DDBJ whole genome shotgun (WGS) entry which is preliminary data.</text>
</comment>
<evidence type="ECO:0000256" key="1">
    <source>
        <dbReference type="SAM" id="MobiDB-lite"/>
    </source>
</evidence>
<protein>
    <submittedName>
        <fullName evidence="2">Uncharacterized protein</fullName>
    </submittedName>
</protein>
<gene>
    <name evidence="2" type="ORF">PXEA_LOCUS674</name>
</gene>
<organism evidence="2 3">
    <name type="scientific">Protopolystoma xenopodis</name>
    <dbReference type="NCBI Taxonomy" id="117903"/>
    <lineage>
        <taxon>Eukaryota</taxon>
        <taxon>Metazoa</taxon>
        <taxon>Spiralia</taxon>
        <taxon>Lophotrochozoa</taxon>
        <taxon>Platyhelminthes</taxon>
        <taxon>Monogenea</taxon>
        <taxon>Polyopisthocotylea</taxon>
        <taxon>Polystomatidea</taxon>
        <taxon>Polystomatidae</taxon>
        <taxon>Protopolystoma</taxon>
    </lineage>
</organism>
<dbReference type="Proteomes" id="UP000784294">
    <property type="component" value="Unassembled WGS sequence"/>
</dbReference>
<name>A0A3S4ZMN9_9PLAT</name>
<sequence>MQRLQTNSSVLADLFTFSASQFYPRPSEEAPSKKNLSNTRSGNLGHSLLTTTTIAELKGCPKQTPEAA</sequence>
<dbReference type="EMBL" id="CAAALY010001321">
    <property type="protein sequence ID" value="VEL07234.1"/>
    <property type="molecule type" value="Genomic_DNA"/>
</dbReference>
<keyword evidence="3" id="KW-1185">Reference proteome</keyword>
<accession>A0A3S4ZMN9</accession>